<keyword evidence="2" id="KW-0812">Transmembrane</keyword>
<dbReference type="Proteomes" id="UP000027180">
    <property type="component" value="Chromosome"/>
</dbReference>
<keyword evidence="2" id="KW-1133">Transmembrane helix</keyword>
<dbReference type="HOGENOM" id="CLU_212778_0_0_5"/>
<evidence type="ECO:0000313" key="3">
    <source>
        <dbReference type="EMBL" id="AIC26846.1"/>
    </source>
</evidence>
<proteinExistence type="predicted"/>
<protein>
    <submittedName>
        <fullName evidence="3">Uncharacterized protein</fullName>
    </submittedName>
</protein>
<dbReference type="KEGG" id="rei:IE4771_CH01712"/>
<reference evidence="3 4" key="1">
    <citation type="submission" date="2013-12" db="EMBL/GenBank/DDBJ databases">
        <title>Complete genome sequence of Rhizobium etli bv. mimosae IE4771.</title>
        <authorList>
            <person name="Bustos P."/>
            <person name="Santamaria R.I."/>
            <person name="Lozano L."/>
            <person name="Ormeno-Orrillo E."/>
            <person name="Rogel M.A."/>
            <person name="Romero D."/>
            <person name="Cevallos M.A."/>
            <person name="Martinez-Romero E."/>
            <person name="Gonzalez V."/>
        </authorList>
    </citation>
    <scope>NUCLEOTIDE SEQUENCE [LARGE SCALE GENOMIC DNA]</scope>
    <source>
        <strain evidence="3 4">IE4771</strain>
    </source>
</reference>
<evidence type="ECO:0000313" key="4">
    <source>
        <dbReference type="Proteomes" id="UP000027180"/>
    </source>
</evidence>
<name>A0A060I5Q6_RHIET</name>
<feature type="region of interest" description="Disordered" evidence="1">
    <location>
        <begin position="36"/>
        <end position="55"/>
    </location>
</feature>
<feature type="transmembrane region" description="Helical" evidence="2">
    <location>
        <begin position="12"/>
        <end position="34"/>
    </location>
</feature>
<sequence length="55" mass="5839">MRVDPQPNEDCTLMRIMIAVVAFMVASVLSIAILSPSGAGQSDRIEASVNEPVAH</sequence>
<keyword evidence="2" id="KW-0472">Membrane</keyword>
<dbReference type="AlphaFoldDB" id="A0A060I5Q6"/>
<dbReference type="EMBL" id="CP006986">
    <property type="protein sequence ID" value="AIC26846.1"/>
    <property type="molecule type" value="Genomic_DNA"/>
</dbReference>
<organism evidence="3 4">
    <name type="scientific">Rhizobium etli bv. mimosae str. IE4771</name>
    <dbReference type="NCBI Taxonomy" id="1432050"/>
    <lineage>
        <taxon>Bacteria</taxon>
        <taxon>Pseudomonadati</taxon>
        <taxon>Pseudomonadota</taxon>
        <taxon>Alphaproteobacteria</taxon>
        <taxon>Hyphomicrobiales</taxon>
        <taxon>Rhizobiaceae</taxon>
        <taxon>Rhizobium/Agrobacterium group</taxon>
        <taxon>Rhizobium</taxon>
    </lineage>
</organism>
<evidence type="ECO:0000256" key="2">
    <source>
        <dbReference type="SAM" id="Phobius"/>
    </source>
</evidence>
<gene>
    <name evidence="3" type="ORF">IE4771_CH01712</name>
</gene>
<evidence type="ECO:0000256" key="1">
    <source>
        <dbReference type="SAM" id="MobiDB-lite"/>
    </source>
</evidence>
<accession>A0A060I5Q6</accession>